<comment type="catalytic activity">
    <reaction evidence="6">
        <text>L-threonyl-[protein] + ATP = 3-O-(5'-adenylyl)-L-threonyl-[protein] + diphosphate</text>
        <dbReference type="Rhea" id="RHEA:54292"/>
        <dbReference type="Rhea" id="RHEA-COMP:11060"/>
        <dbReference type="Rhea" id="RHEA-COMP:13847"/>
        <dbReference type="ChEBI" id="CHEBI:30013"/>
        <dbReference type="ChEBI" id="CHEBI:30616"/>
        <dbReference type="ChEBI" id="CHEBI:33019"/>
        <dbReference type="ChEBI" id="CHEBI:138113"/>
        <dbReference type="EC" id="2.7.7.108"/>
    </reaction>
</comment>
<gene>
    <name evidence="9" type="ordered locus">Spico_1361</name>
</gene>
<evidence type="ECO:0000256" key="1">
    <source>
        <dbReference type="ARBA" id="ARBA00022679"/>
    </source>
</evidence>
<name>F4GHH8_PARC1</name>
<dbReference type="PANTHER" id="PTHR39560">
    <property type="entry name" value="PROTEIN ADENYLYLTRANSFERASE FIC-RELATED"/>
    <property type="match status" value="1"/>
</dbReference>
<keyword evidence="10" id="KW-1185">Reference proteome</keyword>
<dbReference type="eggNOG" id="COG2184">
    <property type="taxonomic scope" value="Bacteria"/>
</dbReference>
<evidence type="ECO:0000256" key="7">
    <source>
        <dbReference type="ARBA" id="ARBA00048696"/>
    </source>
</evidence>
<dbReference type="PANTHER" id="PTHR39560:SF1">
    <property type="entry name" value="PROTEIN ADENYLYLTRANSFERASE FIC-RELATED"/>
    <property type="match status" value="1"/>
</dbReference>
<dbReference type="RefSeq" id="WP_013739962.1">
    <property type="nucleotide sequence ID" value="NC_015436.1"/>
</dbReference>
<dbReference type="Gene3D" id="1.10.3290.10">
    <property type="entry name" value="Fido-like domain"/>
    <property type="match status" value="1"/>
</dbReference>
<sequence>MKSRRIEACIGFVKFSLDVEGLSLTQEGEEQLRSILDEDVSANEAVEAIIEQEGLSTVEYLPPAQENADYPGTSVPVNFFNIKDRSRARSLAARMANIRTVEILAQALPHAYDFELLKSLHASLYGDMYPSAGMIRTSAASKRTVFCQPQFIESMADEIFGKLRHDVYLKKLDRDDFINDYAYYMGEIEALHPFKTGNGRAARLFFYLLAMNAGWNIDWQSIEPDRMLEADISAIDGDYQPFISVLSPAVFPL</sequence>
<evidence type="ECO:0000256" key="4">
    <source>
        <dbReference type="ARBA" id="ARBA00022840"/>
    </source>
</evidence>
<dbReference type="HOGENOM" id="CLU_080158_0_2_12"/>
<keyword evidence="1" id="KW-0808">Transferase</keyword>
<dbReference type="GO" id="GO:0070733">
    <property type="term" value="F:AMPylase activity"/>
    <property type="evidence" value="ECO:0007669"/>
    <property type="project" value="UniProtKB-EC"/>
</dbReference>
<dbReference type="Pfam" id="PF02661">
    <property type="entry name" value="Fic"/>
    <property type="match status" value="1"/>
</dbReference>
<reference evidence="10" key="1">
    <citation type="submission" date="2011-04" db="EMBL/GenBank/DDBJ databases">
        <title>The complete genome of Spirochaeta coccoides DSM 17374.</title>
        <authorList>
            <person name="Lucas S."/>
            <person name="Copeland A."/>
            <person name="Lapidus A."/>
            <person name="Bruce D."/>
            <person name="Goodwin L."/>
            <person name="Pitluck S."/>
            <person name="Peters L."/>
            <person name="Kyrpides N."/>
            <person name="Mavromatis K."/>
            <person name="Pagani I."/>
            <person name="Ivanova N."/>
            <person name="Ovchinnikova G."/>
            <person name="Lu M."/>
            <person name="Detter J.C."/>
            <person name="Tapia R."/>
            <person name="Han C."/>
            <person name="Land M."/>
            <person name="Hauser L."/>
            <person name="Markowitz V."/>
            <person name="Cheng J.-F."/>
            <person name="Hugenholtz P."/>
            <person name="Woyke T."/>
            <person name="Wu D."/>
            <person name="Spring S."/>
            <person name="Schroeder M."/>
            <person name="Brambilla E."/>
            <person name="Klenk H.-P."/>
            <person name="Eisen J.A."/>
        </authorList>
    </citation>
    <scope>NUCLEOTIDE SEQUENCE [LARGE SCALE GENOMIC DNA]</scope>
    <source>
        <strain evidence="10">ATCC BAA-1237 / DSM 17374 / SPN1</strain>
    </source>
</reference>
<dbReference type="PROSITE" id="PS51459">
    <property type="entry name" value="FIDO"/>
    <property type="match status" value="1"/>
</dbReference>
<keyword evidence="2" id="KW-0548">Nucleotidyltransferase</keyword>
<evidence type="ECO:0000256" key="5">
    <source>
        <dbReference type="ARBA" id="ARBA00034531"/>
    </source>
</evidence>
<keyword evidence="4" id="KW-0067">ATP-binding</keyword>
<evidence type="ECO:0000256" key="2">
    <source>
        <dbReference type="ARBA" id="ARBA00022695"/>
    </source>
</evidence>
<proteinExistence type="predicted"/>
<dbReference type="AlphaFoldDB" id="F4GHH8"/>
<evidence type="ECO:0000256" key="6">
    <source>
        <dbReference type="ARBA" id="ARBA00047939"/>
    </source>
</evidence>
<dbReference type="GO" id="GO:0005524">
    <property type="term" value="F:ATP binding"/>
    <property type="evidence" value="ECO:0007669"/>
    <property type="project" value="UniProtKB-KW"/>
</dbReference>
<dbReference type="InterPro" id="IPR003812">
    <property type="entry name" value="Fido"/>
</dbReference>
<evidence type="ECO:0000313" key="10">
    <source>
        <dbReference type="Proteomes" id="UP000007939"/>
    </source>
</evidence>
<dbReference type="InterPro" id="IPR036597">
    <property type="entry name" value="Fido-like_dom_sf"/>
</dbReference>
<accession>F4GHH8</accession>
<dbReference type="Proteomes" id="UP000007939">
    <property type="component" value="Chromosome"/>
</dbReference>
<dbReference type="GO" id="GO:0051302">
    <property type="term" value="P:regulation of cell division"/>
    <property type="evidence" value="ECO:0007669"/>
    <property type="project" value="TreeGrafter"/>
</dbReference>
<dbReference type="KEGG" id="scc:Spico_1361"/>
<comment type="catalytic activity">
    <reaction evidence="7">
        <text>L-tyrosyl-[protein] + ATP = O-(5'-adenylyl)-L-tyrosyl-[protein] + diphosphate</text>
        <dbReference type="Rhea" id="RHEA:54288"/>
        <dbReference type="Rhea" id="RHEA-COMP:10136"/>
        <dbReference type="Rhea" id="RHEA-COMP:13846"/>
        <dbReference type="ChEBI" id="CHEBI:30616"/>
        <dbReference type="ChEBI" id="CHEBI:33019"/>
        <dbReference type="ChEBI" id="CHEBI:46858"/>
        <dbReference type="ChEBI" id="CHEBI:83624"/>
        <dbReference type="EC" id="2.7.7.108"/>
    </reaction>
</comment>
<evidence type="ECO:0000256" key="3">
    <source>
        <dbReference type="ARBA" id="ARBA00022741"/>
    </source>
</evidence>
<keyword evidence="3" id="KW-0547">Nucleotide-binding</keyword>
<dbReference type="STRING" id="760011.Spico_1361"/>
<protein>
    <recommendedName>
        <fullName evidence="5">protein adenylyltransferase</fullName>
        <ecNumber evidence="5">2.7.7.108</ecNumber>
    </recommendedName>
</protein>
<feature type="domain" description="Fido" evidence="8">
    <location>
        <begin position="112"/>
        <end position="248"/>
    </location>
</feature>
<evidence type="ECO:0000313" key="9">
    <source>
        <dbReference type="EMBL" id="AEC02567.1"/>
    </source>
</evidence>
<dbReference type="EC" id="2.7.7.108" evidence="5"/>
<dbReference type="SUPFAM" id="SSF140931">
    <property type="entry name" value="Fic-like"/>
    <property type="match status" value="1"/>
</dbReference>
<reference evidence="9 10" key="2">
    <citation type="journal article" date="2012" name="Stand. Genomic Sci.">
        <title>Complete genome sequence of the termite hindgut bacterium Spirochaeta coccoides type strain (SPN1(T)), reclassification in the genus Sphaerochaeta as Sphaerochaeta coccoides comb. nov. and emendations of the family Spirochaetaceae and the genus Sphaerochaeta.</title>
        <authorList>
            <person name="Abt B."/>
            <person name="Han C."/>
            <person name="Scheuner C."/>
            <person name="Lu M."/>
            <person name="Lapidus A."/>
            <person name="Nolan M."/>
            <person name="Lucas S."/>
            <person name="Hammon N."/>
            <person name="Deshpande S."/>
            <person name="Cheng J.F."/>
            <person name="Tapia R."/>
            <person name="Goodwin L.A."/>
            <person name="Pitluck S."/>
            <person name="Liolios K."/>
            <person name="Pagani I."/>
            <person name="Ivanova N."/>
            <person name="Mavromatis K."/>
            <person name="Mikhailova N."/>
            <person name="Huntemann M."/>
            <person name="Pati A."/>
            <person name="Chen A."/>
            <person name="Palaniappan K."/>
            <person name="Land M."/>
            <person name="Hauser L."/>
            <person name="Brambilla E.M."/>
            <person name="Rohde M."/>
            <person name="Spring S."/>
            <person name="Gronow S."/>
            <person name="Goker M."/>
            <person name="Woyke T."/>
            <person name="Bristow J."/>
            <person name="Eisen J.A."/>
            <person name="Markowitz V."/>
            <person name="Hugenholtz P."/>
            <person name="Kyrpides N.C."/>
            <person name="Klenk H.P."/>
            <person name="Detter J.C."/>
        </authorList>
    </citation>
    <scope>NUCLEOTIDE SEQUENCE [LARGE SCALE GENOMIC DNA]</scope>
    <source>
        <strain evidence="10">ATCC BAA-1237 / DSM 17374 / SPN1</strain>
    </source>
</reference>
<dbReference type="EMBL" id="CP002659">
    <property type="protein sequence ID" value="AEC02567.1"/>
    <property type="molecule type" value="Genomic_DNA"/>
</dbReference>
<dbReference type="OrthoDB" id="9813719at2"/>
<evidence type="ECO:0000259" key="8">
    <source>
        <dbReference type="PROSITE" id="PS51459"/>
    </source>
</evidence>
<organism evidence="9 10">
    <name type="scientific">Parasphaerochaeta coccoides (strain ATCC BAA-1237 / DSM 17374 / SPN1)</name>
    <name type="common">Sphaerochaeta coccoides</name>
    <dbReference type="NCBI Taxonomy" id="760011"/>
    <lineage>
        <taxon>Bacteria</taxon>
        <taxon>Pseudomonadati</taxon>
        <taxon>Spirochaetota</taxon>
        <taxon>Spirochaetia</taxon>
        <taxon>Spirochaetales</taxon>
        <taxon>Sphaerochaetaceae</taxon>
        <taxon>Parasphaerochaeta</taxon>
    </lineage>
</organism>